<sequence>MIFILANKPHSCHQLRNLPDAICVLSQIGAATAHSIDSNKAKLTLRDSQAELRLHIEMHFNQCKLCYVNI</sequence>
<evidence type="ECO:0000313" key="2">
    <source>
        <dbReference type="Proteomes" id="UP000033452"/>
    </source>
</evidence>
<dbReference type="Proteomes" id="UP000033452">
    <property type="component" value="Unassembled WGS sequence"/>
</dbReference>
<dbReference type="AlphaFoldDB" id="A0A0F4QUS9"/>
<gene>
    <name evidence="1" type="ORF">TW77_05970</name>
</gene>
<evidence type="ECO:0000313" key="1">
    <source>
        <dbReference type="EMBL" id="KJZ11423.1"/>
    </source>
</evidence>
<dbReference type="PATRIC" id="fig|43658.5.peg.1247"/>
<accession>A0A0F4QUS9</accession>
<reference evidence="1 2" key="1">
    <citation type="journal article" date="2015" name="BMC Genomics">
        <title>Genome mining reveals unlocked bioactive potential of marine Gram-negative bacteria.</title>
        <authorList>
            <person name="Machado H."/>
            <person name="Sonnenschein E.C."/>
            <person name="Melchiorsen J."/>
            <person name="Gram L."/>
        </authorList>
    </citation>
    <scope>NUCLEOTIDE SEQUENCE [LARGE SCALE GENOMIC DNA]</scope>
    <source>
        <strain evidence="1 2">S2471</strain>
    </source>
</reference>
<dbReference type="EMBL" id="JXYA01000010">
    <property type="protein sequence ID" value="KJZ11423.1"/>
    <property type="molecule type" value="Genomic_DNA"/>
</dbReference>
<comment type="caution">
    <text evidence="1">The sequence shown here is derived from an EMBL/GenBank/DDBJ whole genome shotgun (WGS) entry which is preliminary data.</text>
</comment>
<name>A0A0F4QUS9_9GAMM</name>
<keyword evidence="2" id="KW-1185">Reference proteome</keyword>
<organism evidence="1 2">
    <name type="scientific">Pseudoalteromonas rubra</name>
    <dbReference type="NCBI Taxonomy" id="43658"/>
    <lineage>
        <taxon>Bacteria</taxon>
        <taxon>Pseudomonadati</taxon>
        <taxon>Pseudomonadota</taxon>
        <taxon>Gammaproteobacteria</taxon>
        <taxon>Alteromonadales</taxon>
        <taxon>Pseudoalteromonadaceae</taxon>
        <taxon>Pseudoalteromonas</taxon>
    </lineage>
</organism>
<protein>
    <submittedName>
        <fullName evidence="1">Uncharacterized protein</fullName>
    </submittedName>
</protein>
<proteinExistence type="predicted"/>